<reference evidence="2 3" key="1">
    <citation type="submission" date="2024-01" db="EMBL/GenBank/DDBJ databases">
        <title>The genomes of 5 underutilized Papilionoideae crops provide insights into root nodulation and disease resistanc.</title>
        <authorList>
            <person name="Jiang F."/>
        </authorList>
    </citation>
    <scope>NUCLEOTIDE SEQUENCE [LARGE SCALE GENOMIC DNA]</scope>
    <source>
        <strain evidence="2">LVBAO_FW01</strain>
        <tissue evidence="2">Leaves</tissue>
    </source>
</reference>
<name>A0AAN9PVN7_CANGL</name>
<feature type="transmembrane region" description="Helical" evidence="1">
    <location>
        <begin position="21"/>
        <end position="42"/>
    </location>
</feature>
<proteinExistence type="predicted"/>
<protein>
    <submittedName>
        <fullName evidence="2">Uncharacterized protein</fullName>
    </submittedName>
</protein>
<gene>
    <name evidence="2" type="ORF">VNO77_36451</name>
</gene>
<evidence type="ECO:0000256" key="1">
    <source>
        <dbReference type="SAM" id="Phobius"/>
    </source>
</evidence>
<keyword evidence="1" id="KW-0812">Transmembrane</keyword>
<dbReference type="AlphaFoldDB" id="A0AAN9PVN7"/>
<dbReference type="EMBL" id="JAYMYQ010000009">
    <property type="protein sequence ID" value="KAK7312531.1"/>
    <property type="molecule type" value="Genomic_DNA"/>
</dbReference>
<organism evidence="2 3">
    <name type="scientific">Canavalia gladiata</name>
    <name type="common">Sword bean</name>
    <name type="synonym">Dolichos gladiatus</name>
    <dbReference type="NCBI Taxonomy" id="3824"/>
    <lineage>
        <taxon>Eukaryota</taxon>
        <taxon>Viridiplantae</taxon>
        <taxon>Streptophyta</taxon>
        <taxon>Embryophyta</taxon>
        <taxon>Tracheophyta</taxon>
        <taxon>Spermatophyta</taxon>
        <taxon>Magnoliopsida</taxon>
        <taxon>eudicotyledons</taxon>
        <taxon>Gunneridae</taxon>
        <taxon>Pentapetalae</taxon>
        <taxon>rosids</taxon>
        <taxon>fabids</taxon>
        <taxon>Fabales</taxon>
        <taxon>Fabaceae</taxon>
        <taxon>Papilionoideae</taxon>
        <taxon>50 kb inversion clade</taxon>
        <taxon>NPAAA clade</taxon>
        <taxon>indigoferoid/millettioid clade</taxon>
        <taxon>Phaseoleae</taxon>
        <taxon>Canavalia</taxon>
    </lineage>
</organism>
<evidence type="ECO:0000313" key="2">
    <source>
        <dbReference type="EMBL" id="KAK7312531.1"/>
    </source>
</evidence>
<sequence length="100" mass="12090">MRGGYNLNRRVHLKRVARVRVWFVLLFFFPWRVFDPSSWQLLRKSVKTQRAYPARKERTHARAHSLSDSVTRLLLLSLFKLKPLHLLLRHTIAFFFLNVF</sequence>
<accession>A0AAN9PVN7</accession>
<keyword evidence="3" id="KW-1185">Reference proteome</keyword>
<keyword evidence="1" id="KW-1133">Transmembrane helix</keyword>
<keyword evidence="1" id="KW-0472">Membrane</keyword>
<dbReference type="Proteomes" id="UP001367508">
    <property type="component" value="Unassembled WGS sequence"/>
</dbReference>
<comment type="caution">
    <text evidence="2">The sequence shown here is derived from an EMBL/GenBank/DDBJ whole genome shotgun (WGS) entry which is preliminary data.</text>
</comment>
<evidence type="ECO:0000313" key="3">
    <source>
        <dbReference type="Proteomes" id="UP001367508"/>
    </source>
</evidence>